<evidence type="ECO:0000313" key="5">
    <source>
        <dbReference type="Proteomes" id="UP000032414"/>
    </source>
</evidence>
<dbReference type="KEGG" id="tmc:LMI_1990"/>
<keyword evidence="1" id="KW-0521">NADP</keyword>
<organism evidence="3 5">
    <name type="scientific">Legionella micdadei</name>
    <name type="common">Tatlockia micdadei</name>
    <dbReference type="NCBI Taxonomy" id="451"/>
    <lineage>
        <taxon>Bacteria</taxon>
        <taxon>Pseudomonadati</taxon>
        <taxon>Pseudomonadota</taxon>
        <taxon>Gammaproteobacteria</taxon>
        <taxon>Legionellales</taxon>
        <taxon>Legionellaceae</taxon>
        <taxon>Legionella</taxon>
    </lineage>
</organism>
<dbReference type="InterPro" id="IPR051603">
    <property type="entry name" value="Zinc-ADH_QOR/CCCR"/>
</dbReference>
<dbReference type="InterPro" id="IPR036291">
    <property type="entry name" value="NAD(P)-bd_dom_sf"/>
</dbReference>
<dbReference type="SUPFAM" id="SSF50129">
    <property type="entry name" value="GroES-like"/>
    <property type="match status" value="1"/>
</dbReference>
<reference evidence="3" key="1">
    <citation type="submission" date="2014-09" db="EMBL/GenBank/DDBJ databases">
        <authorList>
            <person name="GOMEZ-VALERO Laura"/>
        </authorList>
    </citation>
    <scope>NUCLEOTIDE SEQUENCE</scope>
    <source>
        <strain evidence="3">ATCC33218</strain>
    </source>
</reference>
<dbReference type="Proteomes" id="UP000032414">
    <property type="component" value="Chromosome I"/>
</dbReference>
<evidence type="ECO:0000313" key="6">
    <source>
        <dbReference type="Proteomes" id="UP000182998"/>
    </source>
</evidence>
<dbReference type="SUPFAM" id="SSF51735">
    <property type="entry name" value="NAD(P)-binding Rossmann-fold domains"/>
    <property type="match status" value="1"/>
</dbReference>
<evidence type="ECO:0000259" key="2">
    <source>
        <dbReference type="SMART" id="SM00829"/>
    </source>
</evidence>
<dbReference type="CDD" id="cd08253">
    <property type="entry name" value="zeta_crystallin"/>
    <property type="match status" value="1"/>
</dbReference>
<dbReference type="Gene3D" id="3.40.50.720">
    <property type="entry name" value="NAD(P)-binding Rossmann-like Domain"/>
    <property type="match status" value="1"/>
</dbReference>
<dbReference type="InterPro" id="IPR013149">
    <property type="entry name" value="ADH-like_C"/>
</dbReference>
<dbReference type="RefSeq" id="WP_045099546.1">
    <property type="nucleotide sequence ID" value="NZ_CP020614.1"/>
</dbReference>
<dbReference type="PANTHER" id="PTHR44154">
    <property type="entry name" value="QUINONE OXIDOREDUCTASE"/>
    <property type="match status" value="1"/>
</dbReference>
<dbReference type="Pfam" id="PF00107">
    <property type="entry name" value="ADH_zinc_N"/>
    <property type="match status" value="1"/>
</dbReference>
<dbReference type="PATRIC" id="fig|451.8.peg.1316"/>
<keyword evidence="6" id="KW-1185">Reference proteome</keyword>
<dbReference type="Pfam" id="PF08240">
    <property type="entry name" value="ADH_N"/>
    <property type="match status" value="1"/>
</dbReference>
<dbReference type="EMBL" id="LN614830">
    <property type="protein sequence ID" value="CEG61276.1"/>
    <property type="molecule type" value="Genomic_DNA"/>
</dbReference>
<evidence type="ECO:0000256" key="1">
    <source>
        <dbReference type="ARBA" id="ARBA00022857"/>
    </source>
</evidence>
<dbReference type="Proteomes" id="UP000182998">
    <property type="component" value="Unassembled WGS sequence"/>
</dbReference>
<dbReference type="PANTHER" id="PTHR44154:SF1">
    <property type="entry name" value="QUINONE OXIDOREDUCTASE"/>
    <property type="match status" value="1"/>
</dbReference>
<dbReference type="OrthoDB" id="9785812at2"/>
<dbReference type="AlphaFoldDB" id="A0A098GIH6"/>
<protein>
    <submittedName>
        <fullName evidence="4">NADPH2:quinone reductase</fullName>
    </submittedName>
    <submittedName>
        <fullName evidence="3">NADPH:quinone reductase</fullName>
        <ecNumber evidence="3">1.6.5.5</ecNumber>
    </submittedName>
</protein>
<dbReference type="HOGENOM" id="CLU_026673_3_1_6"/>
<feature type="domain" description="Enoyl reductase (ER)" evidence="2">
    <location>
        <begin position="10"/>
        <end position="322"/>
    </location>
</feature>
<dbReference type="GO" id="GO:0003960">
    <property type="term" value="F:quinone reductase (NADPH) activity"/>
    <property type="evidence" value="ECO:0007669"/>
    <property type="project" value="UniProtKB-EC"/>
</dbReference>
<reference evidence="4 6" key="3">
    <citation type="submission" date="2016-10" db="EMBL/GenBank/DDBJ databases">
        <authorList>
            <person name="Varghese N."/>
            <person name="Submissions S."/>
        </authorList>
    </citation>
    <scope>NUCLEOTIDE SEQUENCE [LARGE SCALE GENOMIC DNA]</scope>
    <source>
        <strain evidence="4 6">ATCC 33218</strain>
    </source>
</reference>
<dbReference type="InterPro" id="IPR011032">
    <property type="entry name" value="GroES-like_sf"/>
</dbReference>
<dbReference type="STRING" id="451.B6N58_06100"/>
<proteinExistence type="predicted"/>
<dbReference type="EC" id="1.6.5.5" evidence="3"/>
<dbReference type="InterPro" id="IPR013154">
    <property type="entry name" value="ADH-like_N"/>
</dbReference>
<reference evidence="5" key="2">
    <citation type="submission" date="2014-09" db="EMBL/GenBank/DDBJ databases">
        <authorList>
            <person name="Gomez-Valero L."/>
        </authorList>
    </citation>
    <scope>NUCLEOTIDE SEQUENCE [LARGE SCALE GENOMIC DNA]</scope>
    <source>
        <strain evidence="5">ATCC33218</strain>
    </source>
</reference>
<dbReference type="Gene3D" id="3.90.180.10">
    <property type="entry name" value="Medium-chain alcohol dehydrogenases, catalytic domain"/>
    <property type="match status" value="1"/>
</dbReference>
<dbReference type="SMART" id="SM00829">
    <property type="entry name" value="PKS_ER"/>
    <property type="match status" value="1"/>
</dbReference>
<evidence type="ECO:0000313" key="4">
    <source>
        <dbReference type="EMBL" id="SCY34550.1"/>
    </source>
</evidence>
<accession>A0A098GIH6</accession>
<keyword evidence="3" id="KW-0560">Oxidoreductase</keyword>
<gene>
    <name evidence="3" type="ORF">LMI_1990</name>
    <name evidence="4" type="ORF">SAMN02982997_01486</name>
</gene>
<dbReference type="InterPro" id="IPR020843">
    <property type="entry name" value="ER"/>
</dbReference>
<name>A0A098GIH6_LEGMI</name>
<dbReference type="EMBL" id="FMVN01000006">
    <property type="protein sequence ID" value="SCY34550.1"/>
    <property type="molecule type" value="Genomic_DNA"/>
</dbReference>
<evidence type="ECO:0000313" key="3">
    <source>
        <dbReference type="EMBL" id="CEG61276.1"/>
    </source>
</evidence>
<sequence length="325" mass="35436">MKAAFITKTGPSNYIKYEALPVPDIKNNELLVKTQFVAVNPVDCYIRSGKYAIPLQFPYIIGRDFCGVVEKIGPKVTQFKPGDKVWSNCQGIHGRQGSFAEYLAVDERTVFHLPKNANPLEAIATFHSALTAVVGIFREAMLKRGETIFINGGAGNVGSLVCQIASSLGAAAIVSASGEQDIQWCYESGAQHVIDYKATDVTIELKKLAPKGVDVFWNTTLVHDFEHFLPLLAYKGRYILMSGLGRKSLIDVGDLYTKDACIHGFAISNLSDDELVGNAEAINQLLSKNSIKSRIAHILPLSEAAAAHNLLENTKVKGKIILTLE</sequence>